<dbReference type="SUPFAM" id="SSF55347">
    <property type="entry name" value="Glyceraldehyde-3-phosphate dehydrogenase-like, C-terminal domain"/>
    <property type="match status" value="1"/>
</dbReference>
<evidence type="ECO:0000259" key="5">
    <source>
        <dbReference type="Pfam" id="PF01408"/>
    </source>
</evidence>
<keyword evidence="8" id="KW-1185">Reference proteome</keyword>
<dbReference type="AlphaFoldDB" id="A0A0S4LSY6"/>
<dbReference type="Gene3D" id="3.40.50.720">
    <property type="entry name" value="NAD(P)-binding Rossmann-like Domain"/>
    <property type="match status" value="1"/>
</dbReference>
<reference evidence="8" key="1">
    <citation type="submission" date="2015-10" db="EMBL/GenBank/DDBJ databases">
        <authorList>
            <person name="Luecker S."/>
            <person name="Luecker S."/>
        </authorList>
    </citation>
    <scope>NUCLEOTIDE SEQUENCE [LARGE SCALE GENOMIC DNA]</scope>
</reference>
<dbReference type="Pfam" id="PF01408">
    <property type="entry name" value="GFO_IDH_MocA"/>
    <property type="match status" value="1"/>
</dbReference>
<evidence type="ECO:0000313" key="7">
    <source>
        <dbReference type="EMBL" id="CUS39805.1"/>
    </source>
</evidence>
<protein>
    <submittedName>
        <fullName evidence="7">Putative glucose-fructose oxidoreductase oxidoreductase protein</fullName>
    </submittedName>
</protein>
<organism evidence="7 8">
    <name type="scientific">Candidatus Nitrospira nitrificans</name>
    <dbReference type="NCBI Taxonomy" id="1742973"/>
    <lineage>
        <taxon>Bacteria</taxon>
        <taxon>Pseudomonadati</taxon>
        <taxon>Nitrospirota</taxon>
        <taxon>Nitrospiria</taxon>
        <taxon>Nitrospirales</taxon>
        <taxon>Nitrospiraceae</taxon>
        <taxon>Nitrospira</taxon>
    </lineage>
</organism>
<dbReference type="InterPro" id="IPR050984">
    <property type="entry name" value="Gfo/Idh/MocA_domain"/>
</dbReference>
<dbReference type="InterPro" id="IPR008354">
    <property type="entry name" value="Glc-Fru_OxRdtase_bac"/>
</dbReference>
<keyword evidence="2" id="KW-0560">Oxidoreductase</keyword>
<accession>A0A0S4LSY6</accession>
<dbReference type="Gene3D" id="3.30.360.10">
    <property type="entry name" value="Dihydrodipicolinate Reductase, domain 2"/>
    <property type="match status" value="1"/>
</dbReference>
<dbReference type="STRING" id="1742973.COMA2_80190"/>
<dbReference type="Proteomes" id="UP000198736">
    <property type="component" value="Unassembled WGS sequence"/>
</dbReference>
<evidence type="ECO:0000256" key="3">
    <source>
        <dbReference type="SAM" id="MobiDB-lite"/>
    </source>
</evidence>
<dbReference type="InterPro" id="IPR036291">
    <property type="entry name" value="NAD(P)-bd_dom_sf"/>
</dbReference>
<evidence type="ECO:0000313" key="8">
    <source>
        <dbReference type="Proteomes" id="UP000198736"/>
    </source>
</evidence>
<dbReference type="EMBL" id="CZPZ01000035">
    <property type="protein sequence ID" value="CUS39805.1"/>
    <property type="molecule type" value="Genomic_DNA"/>
</dbReference>
<evidence type="ECO:0000256" key="1">
    <source>
        <dbReference type="ARBA" id="ARBA00010928"/>
    </source>
</evidence>
<name>A0A0S4LSY6_9BACT</name>
<dbReference type="SUPFAM" id="SSF51735">
    <property type="entry name" value="NAD(P)-binding Rossmann-fold domains"/>
    <property type="match status" value="1"/>
</dbReference>
<dbReference type="PANTHER" id="PTHR22604:SF105">
    <property type="entry name" value="TRANS-1,2-DIHYDROBENZENE-1,2-DIOL DEHYDROGENASE"/>
    <property type="match status" value="1"/>
</dbReference>
<evidence type="ECO:0000256" key="4">
    <source>
        <dbReference type="SAM" id="SignalP"/>
    </source>
</evidence>
<proteinExistence type="inferred from homology"/>
<dbReference type="Pfam" id="PF22725">
    <property type="entry name" value="GFO_IDH_MocA_C3"/>
    <property type="match status" value="1"/>
</dbReference>
<dbReference type="OrthoDB" id="9815825at2"/>
<dbReference type="GO" id="GO:0016491">
    <property type="term" value="F:oxidoreductase activity"/>
    <property type="evidence" value="ECO:0007669"/>
    <property type="project" value="UniProtKB-KW"/>
</dbReference>
<keyword evidence="4" id="KW-0732">Signal</keyword>
<sequence>MNMTKRKMSAPRKIIRYAVVGLGHIAQAAVLPAFGHARANSVLSALVSGDEVKLSKLSSRYGVEHTYTYDQYDECLRSGFVDAVYLTLPNHLHKQYAIAALREGIHVLCEKPLGLTATECKAMIRSSARRRAKLMVAYRLHFDDAHLNLMRLVQSGRLGDVRIIQSLFTQQVRKGDTRLDPKVGGGPLPDIGIYCINAARYFFQAEPSEAFAMQLSNNDARFRRVEEMDGVCLRFPGERLASFICSFGASNRVDVDIVGTKGNARLESAYKYSADMRQITQIGERITTRRYPVHDQFAPQLKYFTDCILKDKEPEPSGLEGLIDVAIIEALQRSARSGKPVTVRVPSKRNRPSPHQGMRIARPRVPSRVRVKSPTR</sequence>
<evidence type="ECO:0000259" key="6">
    <source>
        <dbReference type="Pfam" id="PF22725"/>
    </source>
</evidence>
<feature type="chain" id="PRO_5006624252" evidence="4">
    <location>
        <begin position="29"/>
        <end position="376"/>
    </location>
</feature>
<evidence type="ECO:0000256" key="2">
    <source>
        <dbReference type="ARBA" id="ARBA00023002"/>
    </source>
</evidence>
<dbReference type="InterPro" id="IPR055170">
    <property type="entry name" value="GFO_IDH_MocA-like_dom"/>
</dbReference>
<dbReference type="GO" id="GO:0000166">
    <property type="term" value="F:nucleotide binding"/>
    <property type="evidence" value="ECO:0007669"/>
    <property type="project" value="InterPro"/>
</dbReference>
<feature type="domain" description="Gfo/Idh/MocA-like oxidoreductase N-terminal" evidence="5">
    <location>
        <begin position="15"/>
        <end position="138"/>
    </location>
</feature>
<gene>
    <name evidence="7" type="ORF">COMA2_80190</name>
</gene>
<dbReference type="PRINTS" id="PR01775">
    <property type="entry name" value="GLFROXRDTASE"/>
</dbReference>
<dbReference type="RefSeq" id="WP_090902141.1">
    <property type="nucleotide sequence ID" value="NZ_CZPZ01000035.1"/>
</dbReference>
<feature type="compositionally biased region" description="Basic residues" evidence="3">
    <location>
        <begin position="361"/>
        <end position="376"/>
    </location>
</feature>
<comment type="similarity">
    <text evidence="1">Belongs to the Gfo/Idh/MocA family.</text>
</comment>
<feature type="region of interest" description="Disordered" evidence="3">
    <location>
        <begin position="338"/>
        <end position="376"/>
    </location>
</feature>
<dbReference type="InterPro" id="IPR000683">
    <property type="entry name" value="Gfo/Idh/MocA-like_OxRdtase_N"/>
</dbReference>
<feature type="domain" description="GFO/IDH/MocA-like oxidoreductase" evidence="6">
    <location>
        <begin position="148"/>
        <end position="264"/>
    </location>
</feature>
<feature type="signal peptide" evidence="4">
    <location>
        <begin position="1"/>
        <end position="28"/>
    </location>
</feature>
<dbReference type="PANTHER" id="PTHR22604">
    <property type="entry name" value="OXIDOREDUCTASES"/>
    <property type="match status" value="1"/>
</dbReference>